<comment type="caution">
    <text evidence="3">The sequence shown here is derived from an EMBL/GenBank/DDBJ whole genome shotgun (WGS) entry which is preliminary data.</text>
</comment>
<organism evidence="3 4">
    <name type="scientific">Geobacter soli</name>
    <dbReference type="NCBI Taxonomy" id="1510391"/>
    <lineage>
        <taxon>Bacteria</taxon>
        <taxon>Pseudomonadati</taxon>
        <taxon>Thermodesulfobacteriota</taxon>
        <taxon>Desulfuromonadia</taxon>
        <taxon>Geobacterales</taxon>
        <taxon>Geobacteraceae</taxon>
        <taxon>Geobacter</taxon>
    </lineage>
</organism>
<proteinExistence type="predicted"/>
<feature type="domain" description="VWA-like" evidence="1">
    <location>
        <begin position="273"/>
        <end position="395"/>
    </location>
</feature>
<dbReference type="RefSeq" id="WP_039647916.1">
    <property type="nucleotide sequence ID" value="NZ_JXBL01000001.1"/>
</dbReference>
<dbReference type="AlphaFoldDB" id="A0A0C1TTC5"/>
<evidence type="ECO:0000313" key="3">
    <source>
        <dbReference type="EMBL" id="KIE44029.1"/>
    </source>
</evidence>
<evidence type="ECO:0000259" key="2">
    <source>
        <dbReference type="Pfam" id="PF13203"/>
    </source>
</evidence>
<dbReference type="Pfam" id="PF09967">
    <property type="entry name" value="DUF2201"/>
    <property type="match status" value="1"/>
</dbReference>
<dbReference type="PANTHER" id="PTHR38730">
    <property type="entry name" value="SLL7028 PROTEIN"/>
    <property type="match status" value="1"/>
</dbReference>
<evidence type="ECO:0008006" key="5">
    <source>
        <dbReference type="Google" id="ProtNLM"/>
    </source>
</evidence>
<evidence type="ECO:0000259" key="1">
    <source>
        <dbReference type="Pfam" id="PF09967"/>
    </source>
</evidence>
<accession>A0A0C1TTC5</accession>
<reference evidence="3 4" key="1">
    <citation type="submission" date="2015-01" db="EMBL/GenBank/DDBJ databases">
        <title>Genome sequence of the anaerobic bacterium Geobacter soli GSS01, a dissimilatory Fe(III) reducer from soil.</title>
        <authorList>
            <person name="Yang G."/>
            <person name="Zhou S."/>
        </authorList>
    </citation>
    <scope>NUCLEOTIDE SEQUENCE [LARGE SCALE GENOMIC DNA]</scope>
    <source>
        <strain evidence="3 4">GSS01</strain>
    </source>
</reference>
<evidence type="ECO:0000313" key="4">
    <source>
        <dbReference type="Proteomes" id="UP000031433"/>
    </source>
</evidence>
<protein>
    <recommendedName>
        <fullName evidence="5">VWA-like domain-containing protein</fullName>
    </recommendedName>
</protein>
<dbReference type="InterPro" id="IPR025154">
    <property type="entry name" value="Put_metallopeptidase_dom"/>
</dbReference>
<dbReference type="InterPro" id="IPR018698">
    <property type="entry name" value="VWA-like_dom"/>
</dbReference>
<gene>
    <name evidence="3" type="ORF">SE37_16070</name>
</gene>
<sequence length="396" mass="44264">MLSTEPSGHRELENTIVRLLKRRPFYGQFLLAVRREQRPGSFPLGITFRDGVLVLVVDPQRFDAESPAAREGLLEHCVKHVIHLHMVRRKGRNGHDWDVACDLAINPSIEHLPVDAPLPVHFSVDDGLAAEDYYNLLSNPFDAGSLEGQGAGRARKDEGGATGEGCDRDLNATTVDDHGAWEEADSTPFRLAEEVVRGMVREAWRQADGDVPADIRHVIEGMLAPSPIAWQQVLRQFVAAAGRIGREASWLKEHRRFAHMTPGIRKRRRLNLLVGIDVSESTDAVELREAFARELVRISRGRDAEITVLYANSRIQRMESFRGALGVTEVYHGGGFTDLRPVFEHARTMIPRPAAIIYLTDGAGPAPEHMEFPTLWVLTREGEKPVPWGAELRLEV</sequence>
<dbReference type="PANTHER" id="PTHR38730:SF1">
    <property type="entry name" value="SLL7028 PROTEIN"/>
    <property type="match status" value="1"/>
</dbReference>
<dbReference type="EMBL" id="JXBL01000001">
    <property type="protein sequence ID" value="KIE44029.1"/>
    <property type="molecule type" value="Genomic_DNA"/>
</dbReference>
<dbReference type="Proteomes" id="UP000031433">
    <property type="component" value="Unassembled WGS sequence"/>
</dbReference>
<dbReference type="Pfam" id="PF13203">
    <property type="entry name" value="DUF2201_N"/>
    <property type="match status" value="1"/>
</dbReference>
<name>A0A0C1TTC5_9BACT</name>
<keyword evidence="4" id="KW-1185">Reference proteome</keyword>
<feature type="domain" description="Putative metallopeptidase" evidence="2">
    <location>
        <begin position="10"/>
        <end position="258"/>
    </location>
</feature>